<sequence>MKKLLEIWKYSLGSFSDEKTKPYDNYVAGVRTVILVSYLVTNCFIIAGVVRHWNNRSNIENGNVRHNQIIIRPGPWFY</sequence>
<name>A0ACD4B0Z6_9CAUD</name>
<evidence type="ECO:0000313" key="1">
    <source>
        <dbReference type="EMBL" id="UTS51904.1"/>
    </source>
</evidence>
<dbReference type="EMBL" id="JQ245707">
    <property type="protein sequence ID" value="UTS51904.1"/>
    <property type="molecule type" value="Genomic_DNA"/>
</dbReference>
<organism evidence="1 2">
    <name type="scientific">Cyanophage S-TIM5</name>
    <dbReference type="NCBI Taxonomy" id="1137745"/>
    <lineage>
        <taxon>Viruses</taxon>
        <taxon>Duplodnaviria</taxon>
        <taxon>Heunggongvirae</taxon>
        <taxon>Uroviricota</taxon>
        <taxon>Caudoviricetes</taxon>
        <taxon>Aurunvirus</taxon>
        <taxon>Aurunvirus STIM5</taxon>
    </lineage>
</organism>
<proteinExistence type="predicted"/>
<accession>A0ACD4B0Z6</accession>
<dbReference type="Proteomes" id="UP000007178">
    <property type="component" value="Segment"/>
</dbReference>
<reference evidence="1 2" key="1">
    <citation type="journal article" date="2012" name="Proc. Natl. Acad. Sci. U.S.A.">
        <title>A novel lineage of myoviruses infecting cyanobacteria is widespread in the oceans.</title>
        <authorList>
            <person name="Sabehi G."/>
            <person name="Shaulov L."/>
            <person name="Silver D.H."/>
            <person name="Yanai I."/>
            <person name="Harel A."/>
            <person name="Lindell D."/>
        </authorList>
    </citation>
    <scope>NUCLEOTIDE SEQUENCE [LARGE SCALE GENOMIC DNA]</scope>
</reference>
<evidence type="ECO:0000313" key="2">
    <source>
        <dbReference type="Proteomes" id="UP000007178"/>
    </source>
</evidence>
<keyword evidence="2" id="KW-1185">Reference proteome</keyword>
<protein>
    <submittedName>
        <fullName evidence="1">Uncharacterized protein</fullName>
    </submittedName>
</protein>